<dbReference type="Proteomes" id="UP000594638">
    <property type="component" value="Unassembled WGS sequence"/>
</dbReference>
<gene>
    <name evidence="2" type="ORF">OLEA9_A064718</name>
</gene>
<sequence>MVTTVVSAPSTLPSLAHKDLLCIVLPVPRQSFGVSDVMKASTISTSHIPRVGGNQRSRNGEPSLSNWNSSALEFSSSASYDRTPPVGSSNGGEDPR</sequence>
<evidence type="ECO:0000313" key="3">
    <source>
        <dbReference type="Proteomes" id="UP000594638"/>
    </source>
</evidence>
<reference evidence="2 3" key="1">
    <citation type="submission" date="2019-12" db="EMBL/GenBank/DDBJ databases">
        <authorList>
            <person name="Alioto T."/>
            <person name="Alioto T."/>
            <person name="Gomez Garrido J."/>
        </authorList>
    </citation>
    <scope>NUCLEOTIDE SEQUENCE [LARGE SCALE GENOMIC DNA]</scope>
</reference>
<feature type="compositionally biased region" description="Low complexity" evidence="1">
    <location>
        <begin position="65"/>
        <end position="79"/>
    </location>
</feature>
<feature type="compositionally biased region" description="Polar residues" evidence="1">
    <location>
        <begin position="54"/>
        <end position="64"/>
    </location>
</feature>
<organism evidence="2 3">
    <name type="scientific">Olea europaea subsp. europaea</name>
    <dbReference type="NCBI Taxonomy" id="158383"/>
    <lineage>
        <taxon>Eukaryota</taxon>
        <taxon>Viridiplantae</taxon>
        <taxon>Streptophyta</taxon>
        <taxon>Embryophyta</taxon>
        <taxon>Tracheophyta</taxon>
        <taxon>Spermatophyta</taxon>
        <taxon>Magnoliopsida</taxon>
        <taxon>eudicotyledons</taxon>
        <taxon>Gunneridae</taxon>
        <taxon>Pentapetalae</taxon>
        <taxon>asterids</taxon>
        <taxon>lamiids</taxon>
        <taxon>Lamiales</taxon>
        <taxon>Oleaceae</taxon>
        <taxon>Oleeae</taxon>
        <taxon>Olea</taxon>
    </lineage>
</organism>
<evidence type="ECO:0000313" key="2">
    <source>
        <dbReference type="EMBL" id="CAA3030470.1"/>
    </source>
</evidence>
<protein>
    <submittedName>
        <fullName evidence="2">Uncharacterized protein</fullName>
    </submittedName>
</protein>
<accession>A0A8S0VA24</accession>
<proteinExistence type="predicted"/>
<dbReference type="EMBL" id="CACTIH010009375">
    <property type="protein sequence ID" value="CAA3030470.1"/>
    <property type="molecule type" value="Genomic_DNA"/>
</dbReference>
<dbReference type="AlphaFoldDB" id="A0A8S0VA24"/>
<keyword evidence="3" id="KW-1185">Reference proteome</keyword>
<feature type="region of interest" description="Disordered" evidence="1">
    <location>
        <begin position="46"/>
        <end position="96"/>
    </location>
</feature>
<name>A0A8S0VA24_OLEEU</name>
<comment type="caution">
    <text evidence="2">The sequence shown here is derived from an EMBL/GenBank/DDBJ whole genome shotgun (WGS) entry which is preliminary data.</text>
</comment>
<dbReference type="Gramene" id="OE9A064718T1">
    <property type="protein sequence ID" value="OE9A064718C1"/>
    <property type="gene ID" value="OE9A064718"/>
</dbReference>
<evidence type="ECO:0000256" key="1">
    <source>
        <dbReference type="SAM" id="MobiDB-lite"/>
    </source>
</evidence>